<dbReference type="SFLD" id="SFLDS00029">
    <property type="entry name" value="Radical_SAM"/>
    <property type="match status" value="1"/>
</dbReference>
<feature type="binding site" evidence="5">
    <location>
        <position position="83"/>
    </location>
    <ligand>
        <name>[4Fe-4S] cluster</name>
        <dbReference type="ChEBI" id="CHEBI:49883"/>
        <note>4Fe-4S-S-AdoMet</note>
    </ligand>
</feature>
<gene>
    <name evidence="8" type="primary">hydE</name>
    <name evidence="8" type="ORF">G4Z02_06380</name>
</gene>
<keyword evidence="3 5" id="KW-0408">Iron</keyword>
<feature type="binding site" evidence="6">
    <location>
        <position position="183"/>
    </location>
    <ligand>
        <name>S-adenosyl-L-methionine</name>
        <dbReference type="ChEBI" id="CHEBI:59789"/>
    </ligand>
</feature>
<dbReference type="SMART" id="SM00729">
    <property type="entry name" value="Elp3"/>
    <property type="match status" value="1"/>
</dbReference>
<dbReference type="InterPro" id="IPR007197">
    <property type="entry name" value="rSAM"/>
</dbReference>
<evidence type="ECO:0000256" key="2">
    <source>
        <dbReference type="ARBA" id="ARBA00022723"/>
    </source>
</evidence>
<dbReference type="Gene3D" id="3.20.20.70">
    <property type="entry name" value="Aldolase class I"/>
    <property type="match status" value="1"/>
</dbReference>
<evidence type="ECO:0000256" key="1">
    <source>
        <dbReference type="ARBA" id="ARBA00022691"/>
    </source>
</evidence>
<evidence type="ECO:0000259" key="7">
    <source>
        <dbReference type="PROSITE" id="PS51918"/>
    </source>
</evidence>
<dbReference type="AlphaFoldDB" id="A0A7L7KTS1"/>
<evidence type="ECO:0000313" key="8">
    <source>
        <dbReference type="EMBL" id="QMS85394.1"/>
    </source>
</evidence>
<feature type="binding site" evidence="5">
    <location>
        <position position="87"/>
    </location>
    <ligand>
        <name>[4Fe-4S] cluster</name>
        <dbReference type="ChEBI" id="CHEBI:49883"/>
        <note>4Fe-4S-S-AdoMet</note>
    </ligand>
</feature>
<dbReference type="SFLD" id="SFLDF00348">
    <property type="entry name" value="FeFe_hydrogenase_maturase_(Hyd"/>
    <property type="match status" value="1"/>
</dbReference>
<evidence type="ECO:0000313" key="9">
    <source>
        <dbReference type="Proteomes" id="UP000514720"/>
    </source>
</evidence>
<evidence type="ECO:0000256" key="3">
    <source>
        <dbReference type="ARBA" id="ARBA00023004"/>
    </source>
</evidence>
<dbReference type="KEGG" id="xcl:G4Z02_06380"/>
<protein>
    <submittedName>
        <fullName evidence="8">[FeFe] hydrogenase H-cluster radical SAM maturase HydE</fullName>
    </submittedName>
</protein>
<dbReference type="SFLD" id="SFLDG01060">
    <property type="entry name" value="BATS_domain_containing"/>
    <property type="match status" value="1"/>
</dbReference>
<organism evidence="8 9">
    <name type="scientific">Candidatus Xianfuyuplasma coldseepsis</name>
    <dbReference type="NCBI Taxonomy" id="2782163"/>
    <lineage>
        <taxon>Bacteria</taxon>
        <taxon>Bacillati</taxon>
        <taxon>Mycoplasmatota</taxon>
        <taxon>Mollicutes</taxon>
        <taxon>Candidatus Izemoplasmatales</taxon>
        <taxon>Candidatus Izemoplasmataceae</taxon>
        <taxon>Candidatus Xianfuyuplasma</taxon>
    </lineage>
</organism>
<feature type="binding site" evidence="6">
    <location>
        <position position="254"/>
    </location>
    <ligand>
        <name>S-adenosyl-L-methionine</name>
        <dbReference type="ChEBI" id="CHEBI:59789"/>
    </ligand>
</feature>
<dbReference type="Pfam" id="PF04055">
    <property type="entry name" value="Radical_SAM"/>
    <property type="match status" value="1"/>
</dbReference>
<comment type="cofactor">
    <cofactor evidence="5">
        <name>[4Fe-4S] cluster</name>
        <dbReference type="ChEBI" id="CHEBI:49883"/>
    </cofactor>
    <text evidence="5">Binds 1 [4Fe-4S] cluster. The cluster is coordinated with 3 cysteines and an exchangeable S-adenosyl-L-methionine.</text>
</comment>
<keyword evidence="5" id="KW-0004">4Fe-4S</keyword>
<evidence type="ECO:0000256" key="5">
    <source>
        <dbReference type="PIRSR" id="PIRSR004762-1"/>
    </source>
</evidence>
<dbReference type="GO" id="GO:0046872">
    <property type="term" value="F:metal ion binding"/>
    <property type="evidence" value="ECO:0007669"/>
    <property type="project" value="UniProtKB-KW"/>
</dbReference>
<evidence type="ECO:0000256" key="4">
    <source>
        <dbReference type="ARBA" id="ARBA00023014"/>
    </source>
</evidence>
<dbReference type="PROSITE" id="PS51918">
    <property type="entry name" value="RADICAL_SAM"/>
    <property type="match status" value="1"/>
</dbReference>
<feature type="binding site" evidence="6">
    <location>
        <position position="158"/>
    </location>
    <ligand>
        <name>(3R)-3-methyl-D-ornithine</name>
        <dbReference type="ChEBI" id="CHEBI:64642"/>
    </ligand>
</feature>
<reference evidence="8 9" key="1">
    <citation type="submission" date="2020-02" db="EMBL/GenBank/DDBJ databases">
        <authorList>
            <person name="Zheng R.K."/>
            <person name="Sun C.M."/>
        </authorList>
    </citation>
    <scope>NUCLEOTIDE SEQUENCE [LARGE SCALE GENOMIC DNA]</scope>
    <source>
        <strain evidence="9">zrk13</strain>
    </source>
</reference>
<dbReference type="InterPro" id="IPR013785">
    <property type="entry name" value="Aldolase_TIM"/>
</dbReference>
<sequence>MNTILPNIKTGKKQHPMTQKRIAQLIDQLADTHMIPVDDLRYLLDHICVEDTSYLFDTAHKVKQPYYQNRVFLRGLIEISNYCSKGCHYCGINRTNKNVQRYRLDKETILECCRRGYDLGYKTFVLQAGEDPALTDEFLCEVIKSIKTTYPDSRISLSLGERSFASYIALYQAGADRYLLRHETASKRLYEHLHPNDSSFENRRQCLDNLKVIGYQTGSGCMVGSPSQTNDDIVQDLLYLHQLQPHMVGVGPYLCHEDTLLRGNQSGTLLETYIILALVRLILPQAMLPATTALGTLDKLGRENALFVGANVMMPNIGPKEYLEAYQIYQNKQLAKDTDESNRDNTKKRIEAFGHIADFSVGDVHTWEG</sequence>
<dbReference type="InterPro" id="IPR058240">
    <property type="entry name" value="rSAM_sf"/>
</dbReference>
<dbReference type="PANTHER" id="PTHR43726:SF1">
    <property type="entry name" value="BIOTIN SYNTHASE"/>
    <property type="match status" value="1"/>
</dbReference>
<dbReference type="InterPro" id="IPR006638">
    <property type="entry name" value="Elp3/MiaA/NifB-like_rSAM"/>
</dbReference>
<dbReference type="EMBL" id="CP048914">
    <property type="protein sequence ID" value="QMS85394.1"/>
    <property type="molecule type" value="Genomic_DNA"/>
</dbReference>
<feature type="domain" description="Radical SAM core" evidence="7">
    <location>
        <begin position="69"/>
        <end position="291"/>
    </location>
</feature>
<dbReference type="PIRSF" id="PIRSF004762">
    <property type="entry name" value="CHP00423"/>
    <property type="match status" value="1"/>
</dbReference>
<keyword evidence="1 5" id="KW-0949">S-adenosyl-L-methionine</keyword>
<evidence type="ECO:0000256" key="6">
    <source>
        <dbReference type="PIRSR" id="PIRSR004762-2"/>
    </source>
</evidence>
<dbReference type="PANTHER" id="PTHR43726">
    <property type="entry name" value="3-METHYLORNITHINE SYNTHASE"/>
    <property type="match status" value="1"/>
</dbReference>
<name>A0A7L7KTS1_9MOLU</name>
<dbReference type="InterPro" id="IPR024021">
    <property type="entry name" value="FeFe-hyd_HydE_rSAM"/>
</dbReference>
<dbReference type="SFLD" id="SFLDG01280">
    <property type="entry name" value="HydE/PylB-like"/>
    <property type="match status" value="1"/>
</dbReference>
<feature type="binding site" evidence="6">
    <location>
        <position position="203"/>
    </location>
    <ligand>
        <name>S-adenosyl-L-methionine</name>
        <dbReference type="ChEBI" id="CHEBI:59789"/>
    </ligand>
</feature>
<dbReference type="SUPFAM" id="SSF102114">
    <property type="entry name" value="Radical SAM enzymes"/>
    <property type="match status" value="1"/>
</dbReference>
<keyword evidence="2" id="KW-0479">Metal-binding</keyword>
<dbReference type="GO" id="GO:0016740">
    <property type="term" value="F:transferase activity"/>
    <property type="evidence" value="ECO:0007669"/>
    <property type="project" value="TreeGrafter"/>
</dbReference>
<dbReference type="InterPro" id="IPR034422">
    <property type="entry name" value="HydE/PylB-like"/>
</dbReference>
<keyword evidence="9" id="KW-1185">Reference proteome</keyword>
<feature type="binding site" evidence="5">
    <location>
        <position position="90"/>
    </location>
    <ligand>
        <name>[4Fe-4S] cluster</name>
        <dbReference type="ChEBI" id="CHEBI:49883"/>
        <note>4Fe-4S-S-AdoMet</note>
    </ligand>
</feature>
<dbReference type="Proteomes" id="UP000514720">
    <property type="component" value="Chromosome"/>
</dbReference>
<accession>A0A7L7KTS1</accession>
<dbReference type="GO" id="GO:0051539">
    <property type="term" value="F:4 iron, 4 sulfur cluster binding"/>
    <property type="evidence" value="ECO:0007669"/>
    <property type="project" value="UniProtKB-KW"/>
</dbReference>
<keyword evidence="4 5" id="KW-0411">Iron-sulfur</keyword>
<proteinExistence type="predicted"/>
<dbReference type="NCBIfam" id="TIGR03956">
    <property type="entry name" value="rSAM_HydE"/>
    <property type="match status" value="1"/>
</dbReference>
<dbReference type="CDD" id="cd01335">
    <property type="entry name" value="Radical_SAM"/>
    <property type="match status" value="1"/>
</dbReference>